<dbReference type="Pfam" id="PF00089">
    <property type="entry name" value="Trypsin"/>
    <property type="match status" value="1"/>
</dbReference>
<gene>
    <name evidence="3" type="primary">PROC</name>
    <name evidence="3" type="ORF">EVAR_22567_1</name>
</gene>
<feature type="compositionally biased region" description="Basic and acidic residues" evidence="1">
    <location>
        <begin position="15"/>
        <end position="26"/>
    </location>
</feature>
<evidence type="ECO:0000313" key="4">
    <source>
        <dbReference type="Proteomes" id="UP000299102"/>
    </source>
</evidence>
<feature type="domain" description="Peptidase S1" evidence="2">
    <location>
        <begin position="40"/>
        <end position="147"/>
    </location>
</feature>
<dbReference type="InterPro" id="IPR043504">
    <property type="entry name" value="Peptidase_S1_PA_chymotrypsin"/>
</dbReference>
<dbReference type="PANTHER" id="PTHR24258:SF136">
    <property type="entry name" value="GH06673P-RELATED"/>
    <property type="match status" value="1"/>
</dbReference>
<dbReference type="PANTHER" id="PTHR24258">
    <property type="entry name" value="SERINE PROTEASE-RELATED"/>
    <property type="match status" value="1"/>
</dbReference>
<name>A0A4C1U7I2_EUMVA</name>
<feature type="region of interest" description="Disordered" evidence="1">
    <location>
        <begin position="1"/>
        <end position="37"/>
    </location>
</feature>
<proteinExistence type="predicted"/>
<dbReference type="PROSITE" id="PS50240">
    <property type="entry name" value="TRYPSIN_DOM"/>
    <property type="match status" value="1"/>
</dbReference>
<evidence type="ECO:0000313" key="3">
    <source>
        <dbReference type="EMBL" id="GBP22281.1"/>
    </source>
</evidence>
<evidence type="ECO:0000259" key="2">
    <source>
        <dbReference type="PROSITE" id="PS50240"/>
    </source>
</evidence>
<dbReference type="STRING" id="151549.A0A4C1U7I2"/>
<dbReference type="GO" id="GO:0006508">
    <property type="term" value="P:proteolysis"/>
    <property type="evidence" value="ECO:0007669"/>
    <property type="project" value="InterPro"/>
</dbReference>
<dbReference type="EMBL" id="BGZK01000138">
    <property type="protein sequence ID" value="GBP22281.1"/>
    <property type="molecule type" value="Genomic_DNA"/>
</dbReference>
<keyword evidence="4" id="KW-1185">Reference proteome</keyword>
<dbReference type="SUPFAM" id="SSF50494">
    <property type="entry name" value="Trypsin-like serine proteases"/>
    <property type="match status" value="1"/>
</dbReference>
<dbReference type="Gene3D" id="2.40.10.10">
    <property type="entry name" value="Trypsin-like serine proteases"/>
    <property type="match status" value="1"/>
</dbReference>
<sequence>MEYSLKGGLGLRNSDSLDERQQRELSTHAFPSRPNDTNFCRRPEAVLGAHSLYDRYESGRRILNVAQTVAHPDYDPGSHENDLALLRLANVVQFTDTVSPVRLPYLNISEFNFAGQAATISGWGIAAEGLAPHSASNGLHFDPRLAT</sequence>
<organism evidence="3 4">
    <name type="scientific">Eumeta variegata</name>
    <name type="common">Bagworm moth</name>
    <name type="synonym">Eumeta japonica</name>
    <dbReference type="NCBI Taxonomy" id="151549"/>
    <lineage>
        <taxon>Eukaryota</taxon>
        <taxon>Metazoa</taxon>
        <taxon>Ecdysozoa</taxon>
        <taxon>Arthropoda</taxon>
        <taxon>Hexapoda</taxon>
        <taxon>Insecta</taxon>
        <taxon>Pterygota</taxon>
        <taxon>Neoptera</taxon>
        <taxon>Endopterygota</taxon>
        <taxon>Lepidoptera</taxon>
        <taxon>Glossata</taxon>
        <taxon>Ditrysia</taxon>
        <taxon>Tineoidea</taxon>
        <taxon>Psychidae</taxon>
        <taxon>Oiketicinae</taxon>
        <taxon>Eumeta</taxon>
    </lineage>
</organism>
<dbReference type="Proteomes" id="UP000299102">
    <property type="component" value="Unassembled WGS sequence"/>
</dbReference>
<dbReference type="GO" id="GO:0004252">
    <property type="term" value="F:serine-type endopeptidase activity"/>
    <property type="evidence" value="ECO:0007669"/>
    <property type="project" value="InterPro"/>
</dbReference>
<dbReference type="OrthoDB" id="8440449at2759"/>
<evidence type="ECO:0000256" key="1">
    <source>
        <dbReference type="SAM" id="MobiDB-lite"/>
    </source>
</evidence>
<dbReference type="InterPro" id="IPR009003">
    <property type="entry name" value="Peptidase_S1_PA"/>
</dbReference>
<protein>
    <submittedName>
        <fullName evidence="3">Vitamin K-dependent protein C</fullName>
    </submittedName>
</protein>
<dbReference type="AlphaFoldDB" id="A0A4C1U7I2"/>
<accession>A0A4C1U7I2</accession>
<dbReference type="InterPro" id="IPR001254">
    <property type="entry name" value="Trypsin_dom"/>
</dbReference>
<comment type="caution">
    <text evidence="3">The sequence shown here is derived from an EMBL/GenBank/DDBJ whole genome shotgun (WGS) entry which is preliminary data.</text>
</comment>
<reference evidence="3 4" key="1">
    <citation type="journal article" date="2019" name="Commun. Biol.">
        <title>The bagworm genome reveals a unique fibroin gene that provides high tensile strength.</title>
        <authorList>
            <person name="Kono N."/>
            <person name="Nakamura H."/>
            <person name="Ohtoshi R."/>
            <person name="Tomita M."/>
            <person name="Numata K."/>
            <person name="Arakawa K."/>
        </authorList>
    </citation>
    <scope>NUCLEOTIDE SEQUENCE [LARGE SCALE GENOMIC DNA]</scope>
</reference>